<dbReference type="InterPro" id="IPR046347">
    <property type="entry name" value="bZIP_sf"/>
</dbReference>
<keyword evidence="4" id="KW-1185">Reference proteome</keyword>
<dbReference type="AlphaFoldDB" id="A0A914VEQ2"/>
<evidence type="ECO:0000313" key="5">
    <source>
        <dbReference type="WBParaSite" id="PSAMB.scaffold178size68704.g3018.t1"/>
    </source>
</evidence>
<dbReference type="Gene3D" id="1.20.5.170">
    <property type="match status" value="1"/>
</dbReference>
<keyword evidence="1" id="KW-0175">Coiled coil</keyword>
<dbReference type="SMART" id="SM00338">
    <property type="entry name" value="BRLZ"/>
    <property type="match status" value="1"/>
</dbReference>
<name>A0A914VEQ2_9BILA</name>
<accession>A0A914VEQ2</accession>
<dbReference type="SUPFAM" id="SSF57959">
    <property type="entry name" value="Leucine zipper domain"/>
    <property type="match status" value="1"/>
</dbReference>
<evidence type="ECO:0000259" key="3">
    <source>
        <dbReference type="PROSITE" id="PS50217"/>
    </source>
</evidence>
<sequence>MIDDTIDSMRNEEQDRPITPEILEIVQSLDKPKTSRLEKDKGQLETLTSNIKDKRERRQIASRKCRAKKKTEFDDLKRHNHVLEQEKNRMFLENQRLLQEIRNLKNQLTQNRRILLNVPNTL</sequence>
<dbReference type="Proteomes" id="UP000887566">
    <property type="component" value="Unplaced"/>
</dbReference>
<evidence type="ECO:0000256" key="2">
    <source>
        <dbReference type="SAM" id="MobiDB-lite"/>
    </source>
</evidence>
<dbReference type="WBParaSite" id="PSAMB.scaffold178size68704.g3018.t1">
    <property type="protein sequence ID" value="PSAMB.scaffold178size68704.g3018.t1"/>
    <property type="gene ID" value="PSAMB.scaffold178size68704.g3018"/>
</dbReference>
<dbReference type="GO" id="GO:0003700">
    <property type="term" value="F:DNA-binding transcription factor activity"/>
    <property type="evidence" value="ECO:0007669"/>
    <property type="project" value="InterPro"/>
</dbReference>
<reference evidence="5" key="1">
    <citation type="submission" date="2022-11" db="UniProtKB">
        <authorList>
            <consortium name="WormBaseParasite"/>
        </authorList>
    </citation>
    <scope>IDENTIFICATION</scope>
</reference>
<feature type="coiled-coil region" evidence="1">
    <location>
        <begin position="37"/>
        <end position="118"/>
    </location>
</feature>
<proteinExistence type="predicted"/>
<organism evidence="4 5">
    <name type="scientific">Plectus sambesii</name>
    <dbReference type="NCBI Taxonomy" id="2011161"/>
    <lineage>
        <taxon>Eukaryota</taxon>
        <taxon>Metazoa</taxon>
        <taxon>Ecdysozoa</taxon>
        <taxon>Nematoda</taxon>
        <taxon>Chromadorea</taxon>
        <taxon>Plectida</taxon>
        <taxon>Plectina</taxon>
        <taxon>Plectoidea</taxon>
        <taxon>Plectidae</taxon>
        <taxon>Plectus</taxon>
    </lineage>
</organism>
<feature type="compositionally biased region" description="Basic and acidic residues" evidence="2">
    <location>
        <begin position="7"/>
        <end position="18"/>
    </location>
</feature>
<dbReference type="InterPro" id="IPR004827">
    <property type="entry name" value="bZIP"/>
</dbReference>
<feature type="region of interest" description="Disordered" evidence="2">
    <location>
        <begin position="1"/>
        <end position="20"/>
    </location>
</feature>
<dbReference type="PROSITE" id="PS50217">
    <property type="entry name" value="BZIP"/>
    <property type="match status" value="1"/>
</dbReference>
<feature type="domain" description="BZIP" evidence="3">
    <location>
        <begin position="48"/>
        <end position="111"/>
    </location>
</feature>
<evidence type="ECO:0000256" key="1">
    <source>
        <dbReference type="SAM" id="Coils"/>
    </source>
</evidence>
<protein>
    <submittedName>
        <fullName evidence="5">BZIP domain-containing protein</fullName>
    </submittedName>
</protein>
<evidence type="ECO:0000313" key="4">
    <source>
        <dbReference type="Proteomes" id="UP000887566"/>
    </source>
</evidence>